<dbReference type="InterPro" id="IPR003709">
    <property type="entry name" value="VanY-like_core_dom"/>
</dbReference>
<feature type="domain" description="D-alanyl-D-alanine carboxypeptidase-like core" evidence="1">
    <location>
        <begin position="24"/>
        <end position="182"/>
    </location>
</feature>
<organism evidence="2 3">
    <name type="scientific">Sediminihaliea albiluteola</name>
    <dbReference type="NCBI Taxonomy" id="2758564"/>
    <lineage>
        <taxon>Bacteria</taxon>
        <taxon>Pseudomonadati</taxon>
        <taxon>Pseudomonadota</taxon>
        <taxon>Gammaproteobacteria</taxon>
        <taxon>Cellvibrionales</taxon>
        <taxon>Halieaceae</taxon>
        <taxon>Sediminihaliea</taxon>
    </lineage>
</organism>
<evidence type="ECO:0000259" key="1">
    <source>
        <dbReference type="Pfam" id="PF02557"/>
    </source>
</evidence>
<dbReference type="Proteomes" id="UP000539350">
    <property type="component" value="Unassembled WGS sequence"/>
</dbReference>
<accession>A0A7W2TW68</accession>
<dbReference type="Pfam" id="PF02557">
    <property type="entry name" value="VanY"/>
    <property type="match status" value="1"/>
</dbReference>
<dbReference type="EMBL" id="JACFXU010000014">
    <property type="protein sequence ID" value="MBA6413085.1"/>
    <property type="molecule type" value="Genomic_DNA"/>
</dbReference>
<dbReference type="InterPro" id="IPR009045">
    <property type="entry name" value="Zn_M74/Hedgehog-like"/>
</dbReference>
<dbReference type="GO" id="GO:0008233">
    <property type="term" value="F:peptidase activity"/>
    <property type="evidence" value="ECO:0007669"/>
    <property type="project" value="InterPro"/>
</dbReference>
<dbReference type="RefSeq" id="WP_182171686.1">
    <property type="nucleotide sequence ID" value="NZ_JACFXU010000014.1"/>
</dbReference>
<dbReference type="PANTHER" id="PTHR34385:SF1">
    <property type="entry name" value="PEPTIDOGLYCAN L-ALANYL-D-GLUTAMATE ENDOPEPTIDASE CWLK"/>
    <property type="match status" value="1"/>
</dbReference>
<keyword evidence="3" id="KW-1185">Reference proteome</keyword>
<comment type="caution">
    <text evidence="2">The sequence shown here is derived from an EMBL/GenBank/DDBJ whole genome shotgun (WGS) entry which is preliminary data.</text>
</comment>
<reference evidence="2 3" key="1">
    <citation type="submission" date="2020-07" db="EMBL/GenBank/DDBJ databases">
        <title>Halieaceae bacterium, F7430, whole genome shotgun sequencing project.</title>
        <authorList>
            <person name="Jiang S."/>
            <person name="Liu Z.W."/>
            <person name="Du Z.J."/>
        </authorList>
    </citation>
    <scope>NUCLEOTIDE SEQUENCE [LARGE SCALE GENOMIC DNA]</scope>
    <source>
        <strain evidence="2 3">F7430</strain>
    </source>
</reference>
<dbReference type="InterPro" id="IPR052179">
    <property type="entry name" value="DD-CPase-like"/>
</dbReference>
<dbReference type="Gene3D" id="3.30.1380.10">
    <property type="match status" value="1"/>
</dbReference>
<evidence type="ECO:0000313" key="3">
    <source>
        <dbReference type="Proteomes" id="UP000539350"/>
    </source>
</evidence>
<proteinExistence type="predicted"/>
<evidence type="ECO:0000313" key="2">
    <source>
        <dbReference type="EMBL" id="MBA6413085.1"/>
    </source>
</evidence>
<gene>
    <name evidence="2" type="ORF">H2508_08180</name>
</gene>
<dbReference type="GO" id="GO:0006508">
    <property type="term" value="P:proteolysis"/>
    <property type="evidence" value="ECO:0007669"/>
    <property type="project" value="InterPro"/>
</dbReference>
<name>A0A7W2TW68_9GAMM</name>
<dbReference type="SUPFAM" id="SSF55166">
    <property type="entry name" value="Hedgehog/DD-peptidase"/>
    <property type="match status" value="1"/>
</dbReference>
<dbReference type="CDD" id="cd14847">
    <property type="entry name" value="DD-carboxypeptidase_like"/>
    <property type="match status" value="1"/>
</dbReference>
<protein>
    <submittedName>
        <fullName evidence="2">M15 family metallopeptidase</fullName>
    </submittedName>
</protein>
<dbReference type="AlphaFoldDB" id="A0A7W2TW68"/>
<sequence length="235" mass="26250">MPQLTPAQLTGIDESHLVDLPGGHRLHPQTATALQVLQEDARGAGFELQIASSYRSFERQLAIWNGKASGQRPVHDDAGEPLQMAALSAQEKIHAIMRFSALPGTSRHHWGTDLDIYDAAAVVADYAVQLTPQEVAPGGPFDELHKWLDRRMAEGRSQGFFRPYGRDRGGVAPERWHISYAPLSLPCGGIVDERCLRQCWQQQACQLELQSDIERNLGRLLERYVEVGSEWCEQT</sequence>
<dbReference type="PANTHER" id="PTHR34385">
    <property type="entry name" value="D-ALANYL-D-ALANINE CARBOXYPEPTIDASE"/>
    <property type="match status" value="1"/>
</dbReference>